<keyword evidence="3" id="KW-1185">Reference proteome</keyword>
<dbReference type="EMBL" id="BLLF01001699">
    <property type="protein sequence ID" value="GFH20799.1"/>
    <property type="molecule type" value="Genomic_DNA"/>
</dbReference>
<reference evidence="2 3" key="1">
    <citation type="submission" date="2020-02" db="EMBL/GenBank/DDBJ databases">
        <title>Draft genome sequence of Haematococcus lacustris strain NIES-144.</title>
        <authorList>
            <person name="Morimoto D."/>
            <person name="Nakagawa S."/>
            <person name="Yoshida T."/>
            <person name="Sawayama S."/>
        </authorList>
    </citation>
    <scope>NUCLEOTIDE SEQUENCE [LARGE SCALE GENOMIC DNA]</scope>
    <source>
        <strain evidence="2 3">NIES-144</strain>
    </source>
</reference>
<dbReference type="Proteomes" id="UP000485058">
    <property type="component" value="Unassembled WGS sequence"/>
</dbReference>
<protein>
    <submittedName>
        <fullName evidence="2">Uncharacterized protein</fullName>
    </submittedName>
</protein>
<feature type="region of interest" description="Disordered" evidence="1">
    <location>
        <begin position="34"/>
        <end position="60"/>
    </location>
</feature>
<evidence type="ECO:0000313" key="3">
    <source>
        <dbReference type="Proteomes" id="UP000485058"/>
    </source>
</evidence>
<evidence type="ECO:0000313" key="2">
    <source>
        <dbReference type="EMBL" id="GFH20799.1"/>
    </source>
</evidence>
<name>A0A699ZMH1_HAELA</name>
<accession>A0A699ZMH1</accession>
<evidence type="ECO:0000256" key="1">
    <source>
        <dbReference type="SAM" id="MobiDB-lite"/>
    </source>
</evidence>
<organism evidence="2 3">
    <name type="scientific">Haematococcus lacustris</name>
    <name type="common">Green alga</name>
    <name type="synonym">Haematococcus pluvialis</name>
    <dbReference type="NCBI Taxonomy" id="44745"/>
    <lineage>
        <taxon>Eukaryota</taxon>
        <taxon>Viridiplantae</taxon>
        <taxon>Chlorophyta</taxon>
        <taxon>core chlorophytes</taxon>
        <taxon>Chlorophyceae</taxon>
        <taxon>CS clade</taxon>
        <taxon>Chlamydomonadales</taxon>
        <taxon>Haematococcaceae</taxon>
        <taxon>Haematococcus</taxon>
    </lineage>
</organism>
<proteinExistence type="predicted"/>
<gene>
    <name evidence="2" type="ORF">HaLaN_17978</name>
</gene>
<comment type="caution">
    <text evidence="2">The sequence shown here is derived from an EMBL/GenBank/DDBJ whole genome shotgun (WGS) entry which is preliminary data.</text>
</comment>
<dbReference type="AlphaFoldDB" id="A0A699ZMH1"/>
<sequence>MAGMAGDGVLGGGHRAVSAFATVAHSVLDTVVEGSSSAGRDAAVPNAQPDGGSSGPIVDRNERLREVDAARQLAGLLGRAANRPIPTSFSDNYNIA</sequence>